<evidence type="ECO:0000313" key="9">
    <source>
        <dbReference type="Proteomes" id="UP000051638"/>
    </source>
</evidence>
<dbReference type="PROSITE" id="PS00063">
    <property type="entry name" value="ALDOKETO_REDUCTASE_3"/>
    <property type="match status" value="1"/>
</dbReference>
<accession>A0A0R2DIA6</accession>
<dbReference type="PANTHER" id="PTHR43827:SF3">
    <property type="entry name" value="NADP-DEPENDENT OXIDOREDUCTASE DOMAIN-CONTAINING PROTEIN"/>
    <property type="match status" value="1"/>
</dbReference>
<dbReference type="PRINTS" id="PR00069">
    <property type="entry name" value="ALDKETRDTASE"/>
</dbReference>
<feature type="domain" description="NADP-dependent oxidoreductase" evidence="7">
    <location>
        <begin position="23"/>
        <end position="269"/>
    </location>
</feature>
<dbReference type="Pfam" id="PF00248">
    <property type="entry name" value="Aldo_ket_red"/>
    <property type="match status" value="1"/>
</dbReference>
<dbReference type="EMBL" id="AYYI01000007">
    <property type="protein sequence ID" value="KRM99699.1"/>
    <property type="molecule type" value="Genomic_DNA"/>
</dbReference>
<dbReference type="InterPro" id="IPR018170">
    <property type="entry name" value="Aldo/ket_reductase_CS"/>
</dbReference>
<feature type="binding site" evidence="5">
    <location>
        <position position="119"/>
    </location>
    <ligand>
        <name>substrate</name>
    </ligand>
</feature>
<dbReference type="GO" id="GO:0016616">
    <property type="term" value="F:oxidoreductase activity, acting on the CH-OH group of donors, NAD or NADP as acceptor"/>
    <property type="evidence" value="ECO:0007669"/>
    <property type="project" value="UniProtKB-ARBA"/>
</dbReference>
<dbReference type="AlphaFoldDB" id="A0A0R2DIA6"/>
<dbReference type="PIRSF" id="PIRSF000097">
    <property type="entry name" value="AKR"/>
    <property type="match status" value="1"/>
</dbReference>
<comment type="caution">
    <text evidence="8">The sequence shown here is derived from an EMBL/GenBank/DDBJ whole genome shotgun (WGS) entry which is preliminary data.</text>
</comment>
<feature type="active site" description="Proton donor" evidence="4">
    <location>
        <position position="57"/>
    </location>
</feature>
<keyword evidence="9" id="KW-1185">Reference proteome</keyword>
<dbReference type="PROSITE" id="PS00062">
    <property type="entry name" value="ALDOKETO_REDUCTASE_2"/>
    <property type="match status" value="1"/>
</dbReference>
<keyword evidence="3" id="KW-0560">Oxidoreductase</keyword>
<sequence length="299" mass="33815">MSKLANSILQETTKLNNGVLMPKLGLGVWKTANEQAEESVAQAIKHGYRLIDTAKQYGNQAGVGAGIKRGILENGLNRKDLFITTKVFNGDQGYDSTLRNFEKTLQKLQLSYLDLYLIHWPVDNKYIDTWKALEKLYRDGRVRAIGISNFDIEHTKTLLAHSDITPAINQMEFNPINQEKDILSYMNLKGIQMEAWSPLGGGEALSNPTIKKLATKYNKSVAQIILRFDKQMGVITIPKSTHVERIVANSQINDFTLTTEDMATIKQLDKGQRSLWYKDFAWHAGHKPNAYVDAVQTWD</sequence>
<proteinExistence type="inferred from homology"/>
<feature type="site" description="Lowers pKa of active site Tyr" evidence="6">
    <location>
        <position position="86"/>
    </location>
</feature>
<dbReference type="InterPro" id="IPR036812">
    <property type="entry name" value="NAD(P)_OxRdtase_dom_sf"/>
</dbReference>
<dbReference type="Gene3D" id="3.20.20.100">
    <property type="entry name" value="NADP-dependent oxidoreductase domain"/>
    <property type="match status" value="1"/>
</dbReference>
<evidence type="ECO:0000313" key="8">
    <source>
        <dbReference type="EMBL" id="KRM99699.1"/>
    </source>
</evidence>
<comment type="similarity">
    <text evidence="1">Belongs to the aldo/keto reductase family.</text>
</comment>
<dbReference type="PANTHER" id="PTHR43827">
    <property type="entry name" value="2,5-DIKETO-D-GLUCONIC ACID REDUCTASE"/>
    <property type="match status" value="1"/>
</dbReference>
<dbReference type="InterPro" id="IPR020471">
    <property type="entry name" value="AKR"/>
</dbReference>
<gene>
    <name evidence="8" type="ORF">FC24_GL002002</name>
</gene>
<evidence type="ECO:0000256" key="4">
    <source>
        <dbReference type="PIRSR" id="PIRSR000097-1"/>
    </source>
</evidence>
<organism evidence="8 9">
    <name type="scientific">Loigolactobacillus rennini DSM 20253</name>
    <dbReference type="NCBI Taxonomy" id="1423796"/>
    <lineage>
        <taxon>Bacteria</taxon>
        <taxon>Bacillati</taxon>
        <taxon>Bacillota</taxon>
        <taxon>Bacilli</taxon>
        <taxon>Lactobacillales</taxon>
        <taxon>Lactobacillaceae</taxon>
        <taxon>Loigolactobacillus</taxon>
    </lineage>
</organism>
<protein>
    <submittedName>
        <fullName evidence="8">Aldo-keto reductase</fullName>
    </submittedName>
</protein>
<evidence type="ECO:0000256" key="5">
    <source>
        <dbReference type="PIRSR" id="PIRSR000097-2"/>
    </source>
</evidence>
<dbReference type="PROSITE" id="PS00798">
    <property type="entry name" value="ALDOKETO_REDUCTASE_1"/>
    <property type="match status" value="1"/>
</dbReference>
<evidence type="ECO:0000256" key="6">
    <source>
        <dbReference type="PIRSR" id="PIRSR000097-3"/>
    </source>
</evidence>
<evidence type="ECO:0000256" key="2">
    <source>
        <dbReference type="ARBA" id="ARBA00022857"/>
    </source>
</evidence>
<dbReference type="Proteomes" id="UP000051638">
    <property type="component" value="Unassembled WGS sequence"/>
</dbReference>
<dbReference type="STRING" id="1423796.FC24_GL002002"/>
<name>A0A0R2DIA6_9LACO</name>
<keyword evidence="2" id="KW-0521">NADP</keyword>
<evidence type="ECO:0000256" key="3">
    <source>
        <dbReference type="ARBA" id="ARBA00023002"/>
    </source>
</evidence>
<evidence type="ECO:0000259" key="7">
    <source>
        <dbReference type="Pfam" id="PF00248"/>
    </source>
</evidence>
<evidence type="ECO:0000256" key="1">
    <source>
        <dbReference type="ARBA" id="ARBA00007905"/>
    </source>
</evidence>
<reference evidence="8 9" key="1">
    <citation type="journal article" date="2015" name="Genome Announc.">
        <title>Expanding the biotechnology potential of lactobacilli through comparative genomics of 213 strains and associated genera.</title>
        <authorList>
            <person name="Sun Z."/>
            <person name="Harris H.M."/>
            <person name="McCann A."/>
            <person name="Guo C."/>
            <person name="Argimon S."/>
            <person name="Zhang W."/>
            <person name="Yang X."/>
            <person name="Jeffery I.B."/>
            <person name="Cooney J.C."/>
            <person name="Kagawa T.F."/>
            <person name="Liu W."/>
            <person name="Song Y."/>
            <person name="Salvetti E."/>
            <person name="Wrobel A."/>
            <person name="Rasinkangas P."/>
            <person name="Parkhill J."/>
            <person name="Rea M.C."/>
            <person name="O'Sullivan O."/>
            <person name="Ritari J."/>
            <person name="Douillard F.P."/>
            <person name="Paul Ross R."/>
            <person name="Yang R."/>
            <person name="Briner A.E."/>
            <person name="Felis G.E."/>
            <person name="de Vos W.M."/>
            <person name="Barrangou R."/>
            <person name="Klaenhammer T.R."/>
            <person name="Caufield P.W."/>
            <person name="Cui Y."/>
            <person name="Zhang H."/>
            <person name="O'Toole P.W."/>
        </authorList>
    </citation>
    <scope>NUCLEOTIDE SEQUENCE [LARGE SCALE GENOMIC DNA]</scope>
    <source>
        <strain evidence="8 9">DSM 20253</strain>
    </source>
</reference>
<dbReference type="InterPro" id="IPR023210">
    <property type="entry name" value="NADP_OxRdtase_dom"/>
</dbReference>
<dbReference type="RefSeq" id="WP_420805244.1">
    <property type="nucleotide sequence ID" value="NZ_AYYI01000007.1"/>
</dbReference>
<dbReference type="FunFam" id="3.20.20.100:FF:000015">
    <property type="entry name" value="Oxidoreductase, aldo/keto reductase family"/>
    <property type="match status" value="1"/>
</dbReference>
<dbReference type="PATRIC" id="fig|1423796.3.peg.2031"/>
<dbReference type="SUPFAM" id="SSF51430">
    <property type="entry name" value="NAD(P)-linked oxidoreductase"/>
    <property type="match status" value="1"/>
</dbReference>